<accession>A0ABS9Q9E2</accession>
<feature type="domain" description="Type VI secretion system IcmF C-terminal" evidence="3">
    <location>
        <begin position="1082"/>
        <end position="1181"/>
    </location>
</feature>
<feature type="transmembrane region" description="Helical" evidence="2">
    <location>
        <begin position="62"/>
        <end position="80"/>
    </location>
</feature>
<protein>
    <submittedName>
        <fullName evidence="6">Type VI secretion system membrane subunit TssM</fullName>
    </submittedName>
</protein>
<keyword evidence="2" id="KW-0812">Transmembrane</keyword>
<keyword evidence="2" id="KW-0472">Membrane</keyword>
<keyword evidence="2" id="KW-1133">Transmembrane helix</keyword>
<feature type="transmembrane region" description="Helical" evidence="2">
    <location>
        <begin position="26"/>
        <end position="42"/>
    </location>
</feature>
<dbReference type="InterPro" id="IPR010623">
    <property type="entry name" value="IcmF_C"/>
</dbReference>
<evidence type="ECO:0000256" key="1">
    <source>
        <dbReference type="SAM" id="MobiDB-lite"/>
    </source>
</evidence>
<evidence type="ECO:0000259" key="4">
    <source>
        <dbReference type="Pfam" id="PF06761"/>
    </source>
</evidence>
<dbReference type="Pfam" id="PF14331">
    <property type="entry name" value="IcmF-related_N"/>
    <property type="match status" value="1"/>
</dbReference>
<dbReference type="Pfam" id="PF06761">
    <property type="entry name" value="IcmF-related"/>
    <property type="match status" value="1"/>
</dbReference>
<dbReference type="Proteomes" id="UP001201701">
    <property type="component" value="Unassembled WGS sequence"/>
</dbReference>
<dbReference type="Gene3D" id="3.40.50.300">
    <property type="entry name" value="P-loop containing nucleotide triphosphate hydrolases"/>
    <property type="match status" value="1"/>
</dbReference>
<dbReference type="InterPro" id="IPR009612">
    <property type="entry name" value="IcmF-rel"/>
</dbReference>
<feature type="transmembrane region" description="Helical" evidence="2">
    <location>
        <begin position="457"/>
        <end position="479"/>
    </location>
</feature>
<dbReference type="InterPro" id="IPR025743">
    <property type="entry name" value="TssM1_N"/>
</dbReference>
<evidence type="ECO:0000313" key="7">
    <source>
        <dbReference type="Proteomes" id="UP001201701"/>
    </source>
</evidence>
<evidence type="ECO:0000259" key="3">
    <source>
        <dbReference type="Pfam" id="PF06744"/>
    </source>
</evidence>
<proteinExistence type="predicted"/>
<comment type="caution">
    <text evidence="6">The sequence shown here is derived from an EMBL/GenBank/DDBJ whole genome shotgun (WGS) entry which is preliminary data.</text>
</comment>
<evidence type="ECO:0000313" key="6">
    <source>
        <dbReference type="EMBL" id="MCG7504039.1"/>
    </source>
</evidence>
<gene>
    <name evidence="6" type="primary">tssM</name>
    <name evidence="6" type="ORF">L4923_03310</name>
</gene>
<dbReference type="Pfam" id="PF06744">
    <property type="entry name" value="IcmF_C"/>
    <property type="match status" value="1"/>
</dbReference>
<dbReference type="PANTHER" id="PTHR36153:SF1">
    <property type="entry name" value="TYPE VI SECRETION SYSTEM COMPONENT TSSM1"/>
    <property type="match status" value="1"/>
</dbReference>
<reference evidence="6 7" key="1">
    <citation type="submission" date="2022-02" db="EMBL/GenBank/DDBJ databases">
        <title>Draft genome sequence of Mezorhizobium retamae strain IRAMC:0171 isolated from Retama raetam nodules.</title>
        <authorList>
            <person name="Bengaied R."/>
            <person name="Sbissi I."/>
            <person name="Huber K."/>
            <person name="Ghodbane F."/>
            <person name="Nouioui I."/>
            <person name="Tarhouni M."/>
            <person name="Gtari M."/>
        </authorList>
    </citation>
    <scope>NUCLEOTIDE SEQUENCE [LARGE SCALE GENOMIC DNA]</scope>
    <source>
        <strain evidence="6 7">IRAMC:0171</strain>
    </source>
</reference>
<keyword evidence="7" id="KW-1185">Reference proteome</keyword>
<dbReference type="EMBL" id="JAKREW010000001">
    <property type="protein sequence ID" value="MCG7504039.1"/>
    <property type="molecule type" value="Genomic_DNA"/>
</dbReference>
<dbReference type="RefSeq" id="WP_239361997.1">
    <property type="nucleotide sequence ID" value="NZ_JAKREW010000001.1"/>
</dbReference>
<feature type="region of interest" description="Disordered" evidence="1">
    <location>
        <begin position="811"/>
        <end position="833"/>
    </location>
</feature>
<dbReference type="PANTHER" id="PTHR36153">
    <property type="entry name" value="INNER MEMBRANE PROTEIN-RELATED"/>
    <property type="match status" value="1"/>
</dbReference>
<dbReference type="InterPro" id="IPR027417">
    <property type="entry name" value="P-loop_NTPase"/>
</dbReference>
<dbReference type="InterPro" id="IPR017731">
    <property type="entry name" value="TssM1-like"/>
</dbReference>
<name>A0ABS9Q9E2_9HYPH</name>
<dbReference type="NCBIfam" id="TIGR03348">
    <property type="entry name" value="VI_IcmF"/>
    <property type="match status" value="1"/>
</dbReference>
<feature type="domain" description="IcmF-related" evidence="4">
    <location>
        <begin position="519"/>
        <end position="812"/>
    </location>
</feature>
<dbReference type="InterPro" id="IPR053156">
    <property type="entry name" value="T6SS_TssM-like"/>
</dbReference>
<sequence>MNFLSWFYTLKSYLDSYLGFLKGSRFWSLIWVCAICVVIWFYGESLGFGSWRPLEDQTRRIIAIAVVIVCWLIYLVVSFIRRRRRDKALIEGLADGDKIDPEAASREEVGELRSRLREALLKMRALTKKRYNFVYDFPWYMIIGAPGSGKTTTLTNSGLNFPLGEDLESVGGVGGTRNCDWWFTDEAILIDTAGRYTTQDSDATVDSTAWQGFLGLLKKHRPLKPINGVIVTLSVEDALTQSQQARLKEIRTVRQRLRDLEDALKVRVPVYLVFTKVDVIAGFAEFFDSFNKFDREQVLGTTFPLGVSQSRGKIADAFGVQYDLILERLNRLLVERMQQEPDDIRRSRVFRFPAQFAAMKSAIIEQVAELTAASKLTQSPILRGVYFASATQSGQVYDKIRSSVSERFAFLPEMSASGSTGHKPYFLSRLFNEVIFNEANLVTTDPKVHRRKRVLTAALYSVPIALACLIAAGWTHAWFTNRATISAVNEKIALYNTDASNIRVENVDDSDVVRTVEPLNYLRAARYNDIQGIDRWFYFGLSQERKLAESIDRSYAKGLNGLLLPRLLVYLQDGMSKPGIEAGDLYNKLKLYLMFGGFGKMDSVFAEETLAADFEASFPGAGRAAMRRALVEHVRALVTLRDMKTLAIDEKLVEEARQALRAKSPAERIYQVATSGTAARHLPDWRISDKTGPSGEMLLERKSGKPLRDGIRGIFTREGFYSAILGEIGQTTERFLGEGWVLGEDYTAGLNSDEVKRSVINLYLADYRKAWGELVQDMAIRSPSDLTQAASLVSLMVARNNPLQNLASAIGRDSDLTTRPDPAPVSPQAREASKAVATQEEAADKAAEFPVTPPAELYGGKPLGEDARKLLYLVDDLGPGAVDPYASLRDYTAANGEQPAPINTLTPIFNELHMQLTKAATSSSEVKTIFGVDGALASANQRLLTEAQLAPPPVDNWLGQLAAGIAKLTASGVQEALSNQWEVTGGRFCKRALEGRYPFERNAQNDVAIDDFNRIFGPGGEFSTFFELHMKPFVDVSQSPWRWTGVAGNEAVASDALAQFERARRIQSAFFANGTELSVSVDIEPATLDNDSTSVNLTINDQVITYDHGPIAPTKLKWPGDGNRSARISFEPPGSNASAQRTGPWAMFRLFDMARRKNTSENTFTATFAFGKRYAGFNVVVGSVLNPFNLSDLAEFRCPERL</sequence>
<evidence type="ECO:0000256" key="2">
    <source>
        <dbReference type="SAM" id="Phobius"/>
    </source>
</evidence>
<dbReference type="SUPFAM" id="SSF52540">
    <property type="entry name" value="P-loop containing nucleoside triphosphate hydrolases"/>
    <property type="match status" value="1"/>
</dbReference>
<feature type="domain" description="Type VI secretion system component TssM1 N-terminal" evidence="5">
    <location>
        <begin position="204"/>
        <end position="461"/>
    </location>
</feature>
<organism evidence="6 7">
    <name type="scientific">Mesorhizobium retamae</name>
    <dbReference type="NCBI Taxonomy" id="2912854"/>
    <lineage>
        <taxon>Bacteria</taxon>
        <taxon>Pseudomonadati</taxon>
        <taxon>Pseudomonadota</taxon>
        <taxon>Alphaproteobacteria</taxon>
        <taxon>Hyphomicrobiales</taxon>
        <taxon>Phyllobacteriaceae</taxon>
        <taxon>Mesorhizobium</taxon>
    </lineage>
</organism>
<evidence type="ECO:0000259" key="5">
    <source>
        <dbReference type="Pfam" id="PF14331"/>
    </source>
</evidence>